<dbReference type="Gene3D" id="2.30.30.90">
    <property type="match status" value="1"/>
</dbReference>
<evidence type="ECO:0000313" key="4">
    <source>
        <dbReference type="Proteomes" id="UP000014400"/>
    </source>
</evidence>
<evidence type="ECO:0000256" key="1">
    <source>
        <dbReference type="ARBA" id="ARBA00023004"/>
    </source>
</evidence>
<sequence>MTEPRQIRTLATLDLNEPATVARMKLPEAEVSRLSDLGMRIGSTVRVLQASEGEPLLVAVGDGRIGVNFAVAQKIYVY</sequence>
<feature type="domain" description="Ferrous iron transporter FeoA-like" evidence="2">
    <location>
        <begin position="8"/>
        <end position="78"/>
    </location>
</feature>
<dbReference type="PATRIC" id="fig|1203554.3.peg.795"/>
<evidence type="ECO:0000313" key="3">
    <source>
        <dbReference type="EMBL" id="EPD99986.1"/>
    </source>
</evidence>
<dbReference type="SUPFAM" id="SSF50037">
    <property type="entry name" value="C-terminal domain of transcriptional repressors"/>
    <property type="match status" value="1"/>
</dbReference>
<dbReference type="InterPro" id="IPR007167">
    <property type="entry name" value="Fe-transptr_FeoA-like"/>
</dbReference>
<dbReference type="eggNOG" id="COG1918">
    <property type="taxonomic scope" value="Bacteria"/>
</dbReference>
<dbReference type="RefSeq" id="WP_005430147.1">
    <property type="nucleotide sequence ID" value="NZ_KE150480.1"/>
</dbReference>
<dbReference type="Pfam" id="PF04023">
    <property type="entry name" value="FeoA"/>
    <property type="match status" value="1"/>
</dbReference>
<dbReference type="STRING" id="1203554.HMPREF1476_00792"/>
<dbReference type="AlphaFoldDB" id="S3BHV4"/>
<dbReference type="GO" id="GO:0046914">
    <property type="term" value="F:transition metal ion binding"/>
    <property type="evidence" value="ECO:0007669"/>
    <property type="project" value="InterPro"/>
</dbReference>
<dbReference type="EMBL" id="ATCF01000012">
    <property type="protein sequence ID" value="EPD99986.1"/>
    <property type="molecule type" value="Genomic_DNA"/>
</dbReference>
<comment type="caution">
    <text evidence="3">The sequence shown here is derived from an EMBL/GenBank/DDBJ whole genome shotgun (WGS) entry which is preliminary data.</text>
</comment>
<keyword evidence="4" id="KW-1185">Reference proteome</keyword>
<dbReference type="SMART" id="SM00899">
    <property type="entry name" value="FeoA"/>
    <property type="match status" value="1"/>
</dbReference>
<protein>
    <recommendedName>
        <fullName evidence="2">Ferrous iron transporter FeoA-like domain-containing protein</fullName>
    </recommendedName>
</protein>
<dbReference type="HOGENOM" id="CLU_194400_0_0_4"/>
<dbReference type="GeneID" id="64061387"/>
<accession>S3BHV4</accession>
<evidence type="ECO:0000259" key="2">
    <source>
        <dbReference type="SMART" id="SM00899"/>
    </source>
</evidence>
<reference evidence="3 4" key="1">
    <citation type="submission" date="2013-04" db="EMBL/GenBank/DDBJ databases">
        <title>The Genome Sequence of Sutterella wadsworthensis HGA0223.</title>
        <authorList>
            <consortium name="The Broad Institute Genomics Platform"/>
            <person name="Earl A."/>
            <person name="Ward D."/>
            <person name="Feldgarden M."/>
            <person name="Gevers D."/>
            <person name="Schmidt T.M."/>
            <person name="Dover J."/>
            <person name="Dai D."/>
            <person name="Walker B."/>
            <person name="Young S."/>
            <person name="Zeng Q."/>
            <person name="Gargeya S."/>
            <person name="Fitzgerald M."/>
            <person name="Haas B."/>
            <person name="Abouelleil A."/>
            <person name="Allen A.W."/>
            <person name="Alvarado L."/>
            <person name="Arachchi H.M."/>
            <person name="Berlin A.M."/>
            <person name="Chapman S.B."/>
            <person name="Gainer-Dewar J."/>
            <person name="Goldberg J."/>
            <person name="Griggs A."/>
            <person name="Gujja S."/>
            <person name="Hansen M."/>
            <person name="Howarth C."/>
            <person name="Imamovic A."/>
            <person name="Ireland A."/>
            <person name="Larimer J."/>
            <person name="McCowan C."/>
            <person name="Murphy C."/>
            <person name="Pearson M."/>
            <person name="Poon T.W."/>
            <person name="Priest M."/>
            <person name="Roberts A."/>
            <person name="Saif S."/>
            <person name="Shea T."/>
            <person name="Sisk P."/>
            <person name="Sykes S."/>
            <person name="Wortman J."/>
            <person name="Nusbaum C."/>
            <person name="Birren B."/>
        </authorList>
    </citation>
    <scope>NUCLEOTIDE SEQUENCE [LARGE SCALE GENOMIC DNA]</scope>
    <source>
        <strain evidence="3 4">HGA0223</strain>
    </source>
</reference>
<dbReference type="InterPro" id="IPR038157">
    <property type="entry name" value="FeoA_core_dom"/>
</dbReference>
<gene>
    <name evidence="3" type="ORF">HMPREF1476_00792</name>
</gene>
<organism evidence="3 4">
    <name type="scientific">Sutterella wadsworthensis HGA0223</name>
    <dbReference type="NCBI Taxonomy" id="1203554"/>
    <lineage>
        <taxon>Bacteria</taxon>
        <taxon>Pseudomonadati</taxon>
        <taxon>Pseudomonadota</taxon>
        <taxon>Betaproteobacteria</taxon>
        <taxon>Burkholderiales</taxon>
        <taxon>Sutterellaceae</taxon>
        <taxon>Sutterella</taxon>
    </lineage>
</organism>
<dbReference type="Proteomes" id="UP000014400">
    <property type="component" value="Unassembled WGS sequence"/>
</dbReference>
<proteinExistence type="predicted"/>
<dbReference type="InterPro" id="IPR008988">
    <property type="entry name" value="Transcriptional_repressor_C"/>
</dbReference>
<name>S3BHV4_9BURK</name>
<keyword evidence="1" id="KW-0408">Iron</keyword>